<proteinExistence type="predicted"/>
<organism evidence="1">
    <name type="scientific">Octopus bimaculoides</name>
    <name type="common">California two-spotted octopus</name>
    <dbReference type="NCBI Taxonomy" id="37653"/>
    <lineage>
        <taxon>Eukaryota</taxon>
        <taxon>Metazoa</taxon>
        <taxon>Spiralia</taxon>
        <taxon>Lophotrochozoa</taxon>
        <taxon>Mollusca</taxon>
        <taxon>Cephalopoda</taxon>
        <taxon>Coleoidea</taxon>
        <taxon>Octopodiformes</taxon>
        <taxon>Octopoda</taxon>
        <taxon>Incirrata</taxon>
        <taxon>Octopodidae</taxon>
        <taxon>Octopus</taxon>
    </lineage>
</organism>
<evidence type="ECO:0000313" key="1">
    <source>
        <dbReference type="EMBL" id="KOF77685.1"/>
    </source>
</evidence>
<dbReference type="AlphaFoldDB" id="A0A0L8GM80"/>
<sequence length="111" mass="13113">TQDGRLPNQLLYGQLQRGKCPRHEPKRYFRDAVKSNLKALNVEVEDWEQMTQDRSVWKQMTYNRCKVFEAQRIEQSILKRALCRQDLTTIPDTFLLINISKICIRGCLSRA</sequence>
<name>A0A0L8GM80_OCTBM</name>
<feature type="non-terminal residue" evidence="1">
    <location>
        <position position="1"/>
    </location>
</feature>
<dbReference type="OrthoDB" id="6160173at2759"/>
<gene>
    <name evidence="1" type="ORF">OCBIM_22031798mg</name>
</gene>
<protein>
    <submittedName>
        <fullName evidence="1">Uncharacterized protein</fullName>
    </submittedName>
</protein>
<dbReference type="EMBL" id="KQ421349">
    <property type="protein sequence ID" value="KOF77685.1"/>
    <property type="molecule type" value="Genomic_DNA"/>
</dbReference>
<accession>A0A0L8GM80</accession>
<reference evidence="1" key="1">
    <citation type="submission" date="2015-07" db="EMBL/GenBank/DDBJ databases">
        <title>MeaNS - Measles Nucleotide Surveillance Program.</title>
        <authorList>
            <person name="Tran T."/>
            <person name="Druce J."/>
        </authorList>
    </citation>
    <scope>NUCLEOTIDE SEQUENCE</scope>
    <source>
        <strain evidence="1">UCB-OBI-ISO-001</strain>
        <tissue evidence="1">Gonad</tissue>
    </source>
</reference>